<sequence length="418" mass="46616">MNKKIISNSIWMMSEKIISIFGLIFVTSFVAKYVGPTIFGDIALAMSIFQLVQIISQLGSDVLIFKRISRKVSSGVNLINVTLPLRVSIYLLFSLPVLLYSFIYNHHSGFYYVLAAFIACLLQALDVYAIYYDALLKSKVNTLINIVGLIISLLVRWLIAYFELNPLWLVIPIVLAALIPFSIRYIVYITNNASTKISPRYQKKYKIYLLKAGSTFVLSSVSVAIYTRLSLFILGFFYSSSAVGLFSVASTLATSWAFILNSIIVSTLPSIFSENNKEHALKQTAKLNIIVILISVPIVLGVYLLGGPFIDFFYGAKYHDAVEPLRILCISTVIAALGTVSARFIAKYSGYLYLSKKMLSVAITSLFLNLLCVYFGGVKGAAFATLTTEFISLTLFNYFFKNGLVLKLHKDTCLLKLR</sequence>
<feature type="transmembrane region" description="Helical" evidence="1">
    <location>
        <begin position="109"/>
        <end position="131"/>
    </location>
</feature>
<dbReference type="Pfam" id="PF13440">
    <property type="entry name" value="Polysacc_synt_3"/>
    <property type="match status" value="1"/>
</dbReference>
<evidence type="ECO:0000256" key="1">
    <source>
        <dbReference type="SAM" id="Phobius"/>
    </source>
</evidence>
<feature type="transmembrane region" description="Helical" evidence="1">
    <location>
        <begin position="382"/>
        <end position="400"/>
    </location>
</feature>
<feature type="transmembrane region" description="Helical" evidence="1">
    <location>
        <begin position="287"/>
        <end position="305"/>
    </location>
</feature>
<feature type="transmembrane region" description="Helical" evidence="1">
    <location>
        <begin position="85"/>
        <end position="103"/>
    </location>
</feature>
<feature type="transmembrane region" description="Helical" evidence="1">
    <location>
        <begin position="325"/>
        <end position="346"/>
    </location>
</feature>
<dbReference type="AlphaFoldDB" id="A0A193SHB2"/>
<evidence type="ECO:0000313" key="2">
    <source>
        <dbReference type="EMBL" id="CZQ25184.1"/>
    </source>
</evidence>
<reference evidence="2" key="2">
    <citation type="submission" date="2016-06" db="EMBL/GenBank/DDBJ databases">
        <title>Towards a vaccine: An investigation of Klebsiella pneumoniae surface antigens.</title>
        <authorList>
            <person name="Follador R."/>
            <person name="Heinz E."/>
            <person name="Wyres K.L."/>
            <person name="Ellington M.J."/>
            <person name="Kowarik M."/>
            <person name="Holt K.E."/>
            <person name="Thomson N.R."/>
        </authorList>
    </citation>
    <scope>NUCLEOTIDE SEQUENCE</scope>
    <source>
        <strain evidence="2">AKPRH1202322</strain>
    </source>
</reference>
<accession>A0A193SHB2</accession>
<dbReference type="EMBL" id="LT174592">
    <property type="protein sequence ID" value="CZQ25184.1"/>
    <property type="molecule type" value="Genomic_DNA"/>
</dbReference>
<keyword evidence="1" id="KW-0812">Transmembrane</keyword>
<keyword evidence="1" id="KW-1133">Transmembrane helix</keyword>
<protein>
    <submittedName>
        <fullName evidence="2">Flippase</fullName>
    </submittedName>
</protein>
<gene>
    <name evidence="2" type="primary">wzx</name>
</gene>
<feature type="transmembrane region" description="Helical" evidence="1">
    <location>
        <begin position="244"/>
        <end position="266"/>
    </location>
</feature>
<name>A0A193SHB2_KLEPN</name>
<keyword evidence="1" id="KW-0472">Membrane</keyword>
<feature type="transmembrane region" description="Helical" evidence="1">
    <location>
        <begin position="208"/>
        <end position="238"/>
    </location>
</feature>
<reference evidence="2" key="1">
    <citation type="submission" date="2016-02" db="EMBL/GenBank/DDBJ databases">
        <authorList>
            <person name="Wen L."/>
            <person name="He K."/>
            <person name="Yang H."/>
        </authorList>
    </citation>
    <scope>NUCLEOTIDE SEQUENCE</scope>
    <source>
        <strain evidence="2">AKPRH1202322</strain>
    </source>
</reference>
<proteinExistence type="predicted"/>
<feature type="transmembrane region" description="Helical" evidence="1">
    <location>
        <begin position="143"/>
        <end position="162"/>
    </location>
</feature>
<feature type="transmembrane region" description="Helical" evidence="1">
    <location>
        <begin position="42"/>
        <end position="64"/>
    </location>
</feature>
<organism evidence="2">
    <name type="scientific">Klebsiella pneumoniae</name>
    <dbReference type="NCBI Taxonomy" id="573"/>
    <lineage>
        <taxon>Bacteria</taxon>
        <taxon>Pseudomonadati</taxon>
        <taxon>Pseudomonadota</taxon>
        <taxon>Gammaproteobacteria</taxon>
        <taxon>Enterobacterales</taxon>
        <taxon>Enterobacteriaceae</taxon>
        <taxon>Klebsiella/Raoultella group</taxon>
        <taxon>Klebsiella</taxon>
        <taxon>Klebsiella pneumoniae complex</taxon>
    </lineage>
</organism>
<dbReference type="InterPro" id="IPR052556">
    <property type="entry name" value="PolySynth_Transporter"/>
</dbReference>
<feature type="transmembrane region" description="Helical" evidence="1">
    <location>
        <begin position="358"/>
        <end position="376"/>
    </location>
</feature>
<dbReference type="PANTHER" id="PTHR43424">
    <property type="entry name" value="LOCUS PUTATIVE PROTEIN 1-RELATED"/>
    <property type="match status" value="1"/>
</dbReference>
<feature type="transmembrane region" description="Helical" evidence="1">
    <location>
        <begin position="168"/>
        <end position="187"/>
    </location>
</feature>
<dbReference type="PANTHER" id="PTHR43424:SF1">
    <property type="entry name" value="LOCUS PUTATIVE PROTEIN 1-RELATED"/>
    <property type="match status" value="1"/>
</dbReference>